<keyword evidence="2" id="KW-0472">Membrane</keyword>
<feature type="transmembrane region" description="Helical" evidence="2">
    <location>
        <begin position="185"/>
        <end position="206"/>
    </location>
</feature>
<keyword evidence="2" id="KW-0812">Transmembrane</keyword>
<gene>
    <name evidence="3" type="ORF">P691DRAFT_809019</name>
</gene>
<feature type="region of interest" description="Disordered" evidence="1">
    <location>
        <begin position="40"/>
        <end position="114"/>
    </location>
</feature>
<feature type="compositionally biased region" description="Low complexity" evidence="1">
    <location>
        <begin position="41"/>
        <end position="82"/>
    </location>
</feature>
<feature type="region of interest" description="Disordered" evidence="1">
    <location>
        <begin position="240"/>
        <end position="268"/>
    </location>
</feature>
<organism evidence="3 4">
    <name type="scientific">Macrolepiota fuliginosa MF-IS2</name>
    <dbReference type="NCBI Taxonomy" id="1400762"/>
    <lineage>
        <taxon>Eukaryota</taxon>
        <taxon>Fungi</taxon>
        <taxon>Dikarya</taxon>
        <taxon>Basidiomycota</taxon>
        <taxon>Agaricomycotina</taxon>
        <taxon>Agaricomycetes</taxon>
        <taxon>Agaricomycetidae</taxon>
        <taxon>Agaricales</taxon>
        <taxon>Agaricineae</taxon>
        <taxon>Agaricaceae</taxon>
        <taxon>Macrolepiota</taxon>
    </lineage>
</organism>
<comment type="caution">
    <text evidence="3">The sequence shown here is derived from an EMBL/GenBank/DDBJ whole genome shotgun (WGS) entry which is preliminary data.</text>
</comment>
<evidence type="ECO:0000256" key="2">
    <source>
        <dbReference type="SAM" id="Phobius"/>
    </source>
</evidence>
<proteinExistence type="predicted"/>
<feature type="compositionally biased region" description="Polar residues" evidence="1">
    <location>
        <begin position="98"/>
        <end position="114"/>
    </location>
</feature>
<feature type="region of interest" description="Disordered" evidence="1">
    <location>
        <begin position="1"/>
        <end position="20"/>
    </location>
</feature>
<protein>
    <recommendedName>
        <fullName evidence="5">Transmembrane protein</fullName>
    </recommendedName>
</protein>
<feature type="compositionally biased region" description="Polar residues" evidence="1">
    <location>
        <begin position="254"/>
        <end position="263"/>
    </location>
</feature>
<dbReference type="AlphaFoldDB" id="A0A9P5XK25"/>
<reference evidence="3" key="1">
    <citation type="submission" date="2020-11" db="EMBL/GenBank/DDBJ databases">
        <authorList>
            <consortium name="DOE Joint Genome Institute"/>
            <person name="Ahrendt S."/>
            <person name="Riley R."/>
            <person name="Andreopoulos W."/>
            <person name="Labutti K."/>
            <person name="Pangilinan J."/>
            <person name="Ruiz-Duenas F.J."/>
            <person name="Barrasa J.M."/>
            <person name="Sanchez-Garcia M."/>
            <person name="Camarero S."/>
            <person name="Miyauchi S."/>
            <person name="Serrano A."/>
            <person name="Linde D."/>
            <person name="Babiker R."/>
            <person name="Drula E."/>
            <person name="Ayuso-Fernandez I."/>
            <person name="Pacheco R."/>
            <person name="Padilla G."/>
            <person name="Ferreira P."/>
            <person name="Barriuso J."/>
            <person name="Kellner H."/>
            <person name="Castanera R."/>
            <person name="Alfaro M."/>
            <person name="Ramirez L."/>
            <person name="Pisabarro A.G."/>
            <person name="Kuo A."/>
            <person name="Tritt A."/>
            <person name="Lipzen A."/>
            <person name="He G."/>
            <person name="Yan M."/>
            <person name="Ng V."/>
            <person name="Cullen D."/>
            <person name="Martin F."/>
            <person name="Rosso M.-N."/>
            <person name="Henrissat B."/>
            <person name="Hibbett D."/>
            <person name="Martinez A.T."/>
            <person name="Grigoriev I.V."/>
        </authorList>
    </citation>
    <scope>NUCLEOTIDE SEQUENCE</scope>
    <source>
        <strain evidence="3">MF-IS2</strain>
    </source>
</reference>
<keyword evidence="2" id="KW-1133">Transmembrane helix</keyword>
<dbReference type="Proteomes" id="UP000807342">
    <property type="component" value="Unassembled WGS sequence"/>
</dbReference>
<evidence type="ECO:0000313" key="4">
    <source>
        <dbReference type="Proteomes" id="UP000807342"/>
    </source>
</evidence>
<accession>A0A9P5XK25</accession>
<sequence>MAFVPFRPEPPLPSSSDPIISPQQLTCVFLHYLRRKVVGKTHTTTPRSSQSTTSTQTSTSSVDPIETTSTSVVVGVSSTSQSATGEDSPPINGPMPNTKVTTTTHPLQESTSSTKIPPHFTSDALFFSTTSFTSSVMSALPIITSTPRISTSPISTSPISIPPTFTSLVPTAVPGSPHSSTNLQVILPVSIVTPALVILVIVFVFFRCRAIRARRWVPGKQQVYPFSTRGVDQMSWAEATLSQPHPREKHSRSDTISTDSAPSQRIRVPPSEPELFLPVYSGPQTSDSSTMLAATGSGMSIPTQTSQGQRQPGEDFIMTIVHRVVAAAVEAGQVRAAPALNDTQQEDLPPDYVSRVDLRASSTRPLNVGSTL</sequence>
<evidence type="ECO:0008006" key="5">
    <source>
        <dbReference type="Google" id="ProtNLM"/>
    </source>
</evidence>
<evidence type="ECO:0000256" key="1">
    <source>
        <dbReference type="SAM" id="MobiDB-lite"/>
    </source>
</evidence>
<evidence type="ECO:0000313" key="3">
    <source>
        <dbReference type="EMBL" id="KAF9450995.1"/>
    </source>
</evidence>
<dbReference type="EMBL" id="MU151093">
    <property type="protein sequence ID" value="KAF9450995.1"/>
    <property type="molecule type" value="Genomic_DNA"/>
</dbReference>
<keyword evidence="4" id="KW-1185">Reference proteome</keyword>
<name>A0A9P5XK25_9AGAR</name>